<evidence type="ECO:0000256" key="2">
    <source>
        <dbReference type="SAM" id="SignalP"/>
    </source>
</evidence>
<keyword evidence="4" id="KW-1185">Reference proteome</keyword>
<evidence type="ECO:0000256" key="1">
    <source>
        <dbReference type="SAM" id="MobiDB-lite"/>
    </source>
</evidence>
<feature type="region of interest" description="Disordered" evidence="1">
    <location>
        <begin position="56"/>
        <end position="75"/>
    </location>
</feature>
<sequence>MIRQVALLILLIGPCAGYAAETPSCASDAISRAKPLLTLHFGEGDQISIENKAKELPSIRNPADPKKQGGVKLTV</sequence>
<dbReference type="EMBL" id="AP017928">
    <property type="protein sequence ID" value="BBA37572.1"/>
    <property type="molecule type" value="Genomic_DNA"/>
</dbReference>
<feature type="compositionally biased region" description="Basic and acidic residues" evidence="1">
    <location>
        <begin position="56"/>
        <end position="67"/>
    </location>
</feature>
<dbReference type="AlphaFoldDB" id="A0A286P4I9"/>
<dbReference type="KEGG" id="mmai:sS8_5655"/>
<name>A0A286P4I9_9GAMM</name>
<accession>A0A286P4I9</accession>
<evidence type="ECO:0000313" key="4">
    <source>
        <dbReference type="Proteomes" id="UP000266313"/>
    </source>
</evidence>
<feature type="chain" id="PRO_5013171456" evidence="2">
    <location>
        <begin position="20"/>
        <end position="75"/>
    </location>
</feature>
<feature type="signal peptide" evidence="2">
    <location>
        <begin position="1"/>
        <end position="19"/>
    </location>
</feature>
<organism evidence="3 4">
    <name type="scientific">Methylocaldum marinum</name>
    <dbReference type="NCBI Taxonomy" id="1432792"/>
    <lineage>
        <taxon>Bacteria</taxon>
        <taxon>Pseudomonadati</taxon>
        <taxon>Pseudomonadota</taxon>
        <taxon>Gammaproteobacteria</taxon>
        <taxon>Methylococcales</taxon>
        <taxon>Methylococcaceae</taxon>
        <taxon>Methylocaldum</taxon>
    </lineage>
</organism>
<reference evidence="3 4" key="1">
    <citation type="submission" date="2016-12" db="EMBL/GenBank/DDBJ databases">
        <title>Genome sequencing of Methylocaldum marinum.</title>
        <authorList>
            <person name="Takeuchi M."/>
            <person name="Kamagata Y."/>
            <person name="Hiraoka S."/>
            <person name="Oshima K."/>
            <person name="Hattori M."/>
            <person name="Iwasaki W."/>
        </authorList>
    </citation>
    <scope>NUCLEOTIDE SEQUENCE [LARGE SCALE GENOMIC DNA]</scope>
    <source>
        <strain evidence="3 4">S8</strain>
    </source>
</reference>
<gene>
    <name evidence="3" type="ORF">sS8_5655</name>
</gene>
<proteinExistence type="predicted"/>
<evidence type="ECO:0000313" key="3">
    <source>
        <dbReference type="EMBL" id="BBA37572.1"/>
    </source>
</evidence>
<protein>
    <submittedName>
        <fullName evidence="3">Uncharacterized protein</fullName>
    </submittedName>
</protein>
<dbReference type="Proteomes" id="UP000266313">
    <property type="component" value="Chromosome"/>
</dbReference>
<keyword evidence="2" id="KW-0732">Signal</keyword>